<feature type="region of interest" description="Disordered" evidence="1">
    <location>
        <begin position="306"/>
        <end position="333"/>
    </location>
</feature>
<dbReference type="OrthoDB" id="7248516at2"/>
<dbReference type="Proteomes" id="UP000587070">
    <property type="component" value="Unassembled WGS sequence"/>
</dbReference>
<dbReference type="AlphaFoldDB" id="A0A840G0F5"/>
<evidence type="ECO:0000313" key="2">
    <source>
        <dbReference type="EMBL" id="MBB4247877.1"/>
    </source>
</evidence>
<evidence type="ECO:0000256" key="1">
    <source>
        <dbReference type="SAM" id="MobiDB-lite"/>
    </source>
</evidence>
<reference evidence="2 3" key="1">
    <citation type="submission" date="2020-08" db="EMBL/GenBank/DDBJ databases">
        <title>Genome sequencing of Purple Non-Sulfur Bacteria from various extreme environments.</title>
        <authorList>
            <person name="Mayer M."/>
        </authorList>
    </citation>
    <scope>NUCLEOTIDE SEQUENCE [LARGE SCALE GENOMIC DNA]</scope>
    <source>
        <strain evidence="2 3">2761</strain>
    </source>
</reference>
<evidence type="ECO:0000313" key="3">
    <source>
        <dbReference type="Proteomes" id="UP000587070"/>
    </source>
</evidence>
<dbReference type="SUPFAM" id="SSF53448">
    <property type="entry name" value="Nucleotide-diphospho-sugar transferases"/>
    <property type="match status" value="1"/>
</dbReference>
<evidence type="ECO:0008006" key="4">
    <source>
        <dbReference type="Google" id="ProtNLM"/>
    </source>
</evidence>
<protein>
    <recommendedName>
        <fullName evidence="4">Glycosyltransferase</fullName>
    </recommendedName>
</protein>
<gene>
    <name evidence="2" type="ORF">GGD90_002263</name>
</gene>
<proteinExistence type="predicted"/>
<dbReference type="RefSeq" id="WP_153116978.1">
    <property type="nucleotide sequence ID" value="NZ_JACIGE010000008.1"/>
</dbReference>
<name>A0A840G0F5_RHOTE</name>
<organism evidence="2 3">
    <name type="scientific">Rhodocyclus tenuis</name>
    <name type="common">Rhodospirillum tenue</name>
    <dbReference type="NCBI Taxonomy" id="1066"/>
    <lineage>
        <taxon>Bacteria</taxon>
        <taxon>Pseudomonadati</taxon>
        <taxon>Pseudomonadota</taxon>
        <taxon>Betaproteobacteria</taxon>
        <taxon>Rhodocyclales</taxon>
        <taxon>Rhodocyclaceae</taxon>
        <taxon>Rhodocyclus</taxon>
    </lineage>
</organism>
<comment type="caution">
    <text evidence="2">The sequence shown here is derived from an EMBL/GenBank/DDBJ whole genome shotgun (WGS) entry which is preliminary data.</text>
</comment>
<keyword evidence="3" id="KW-1185">Reference proteome</keyword>
<dbReference type="InterPro" id="IPR029044">
    <property type="entry name" value="Nucleotide-diphossugar_trans"/>
</dbReference>
<sequence length="333" mass="36629">MKPELPPPDSARWTIAIFTARESLETLNACLHAVGAACREDAIIDVVVNGNPGLARRLADEARLPVRCGLPGRACLRIWEIGLGDKANAWNQYIAKIWPGSKITYFIDGYVQPFPDALQRIDTELSAHPTALAATGVPSVGRSAALLREELLSHGGLHGNLFALPRATIEALRHIDFQLPLGLYRTDSTIGAALAYSLHPESCAWDPRGNIHVCADASWSNPTGSIFRWRDLHAQMLRVLRQQRGTLENHAVRHLFSELRLPVGALPRSVNELVDNWRREKRSEFLHLLLVNPIAVALALRNLESKRSAVDNPQRGPEAVSAEPLPGSAAPRQ</sequence>
<accession>A0A840G0F5</accession>
<dbReference type="EMBL" id="JACIGE010000008">
    <property type="protein sequence ID" value="MBB4247877.1"/>
    <property type="molecule type" value="Genomic_DNA"/>
</dbReference>